<dbReference type="EMBL" id="CP117826">
    <property type="protein sequence ID" value="XCC61445.1"/>
    <property type="molecule type" value="Genomic_DNA"/>
</dbReference>
<evidence type="ECO:0000259" key="1">
    <source>
        <dbReference type="Pfam" id="PF22016"/>
    </source>
</evidence>
<proteinExistence type="predicted"/>
<reference evidence="2" key="1">
    <citation type="submission" date="2023-02" db="EMBL/GenBank/DDBJ databases">
        <title>Gut commensal Christensenella minuta modulates host metabolism via a new class of secondary bile acids.</title>
        <authorList>
            <person name="Liu C."/>
        </authorList>
    </citation>
    <scope>NUCLEOTIDE SEQUENCE</scope>
    <source>
        <strain evidence="2">CA70</strain>
    </source>
</reference>
<sequence>MEFGYTIPLQKHVGKRILEYGTERERLFCWDVHAIRLRGQDATLAVNCKNRYTVVLLGMEREWNALHGVLLRGLRSAFSADGFSDEWAARYFARAGEASVTRTHGRREVAFLNRAWEDVLACDMAAIPDSRDQFPLNRAVNSIPCRCAGHEGTGAALERMREDLAAL</sequence>
<protein>
    <recommendedName>
        <fullName evidence="1">DUF6933 domain-containing protein</fullName>
    </recommendedName>
</protein>
<evidence type="ECO:0000313" key="2">
    <source>
        <dbReference type="EMBL" id="XCC61445.1"/>
    </source>
</evidence>
<dbReference type="InterPro" id="IPR053864">
    <property type="entry name" value="DUF6933"/>
</dbReference>
<dbReference type="AlphaFoldDB" id="A0AAU8A5L8"/>
<feature type="domain" description="DUF6933" evidence="1">
    <location>
        <begin position="6"/>
        <end position="147"/>
    </location>
</feature>
<gene>
    <name evidence="2" type="ORF">PUP29_07860</name>
</gene>
<dbReference type="Pfam" id="PF22016">
    <property type="entry name" value="DUF6933"/>
    <property type="match status" value="1"/>
</dbReference>
<accession>A0AAU8A5L8</accession>
<organism evidence="2">
    <name type="scientific">Christensenella massiliensis</name>
    <dbReference type="NCBI Taxonomy" id="1805714"/>
    <lineage>
        <taxon>Bacteria</taxon>
        <taxon>Bacillati</taxon>
        <taxon>Bacillota</taxon>
        <taxon>Clostridia</taxon>
        <taxon>Christensenellales</taxon>
        <taxon>Christensenellaceae</taxon>
        <taxon>Christensenella</taxon>
    </lineage>
</organism>
<name>A0AAU8A5L8_9FIRM</name>
<dbReference type="RefSeq" id="WP_079546390.1">
    <property type="nucleotide sequence ID" value="NZ_CP117826.1"/>
</dbReference>